<name>U6SS63_9BACI</name>
<dbReference type="PATRIC" id="fig|1188261.3.peg.850"/>
<dbReference type="Gene3D" id="3.60.15.10">
    <property type="entry name" value="Ribonuclease Z/Hydroxyacylglutathione hydrolase-like"/>
    <property type="match status" value="1"/>
</dbReference>
<comment type="caution">
    <text evidence="1">The sequence shown here is derived from an EMBL/GenBank/DDBJ whole genome shotgun (WGS) entry which is preliminary data.</text>
</comment>
<dbReference type="PANTHER" id="PTHR30619">
    <property type="entry name" value="DNA INTERNALIZATION/COMPETENCE PROTEIN COMEC/REC2"/>
    <property type="match status" value="1"/>
</dbReference>
<organism evidence="1 2">
    <name type="scientific">Alkalihalophilus marmarensis DSM 21297</name>
    <dbReference type="NCBI Taxonomy" id="1188261"/>
    <lineage>
        <taxon>Bacteria</taxon>
        <taxon>Bacillati</taxon>
        <taxon>Bacillota</taxon>
        <taxon>Bacilli</taxon>
        <taxon>Bacillales</taxon>
        <taxon>Bacillaceae</taxon>
        <taxon>Alkalihalophilus</taxon>
    </lineage>
</organism>
<evidence type="ECO:0008006" key="3">
    <source>
        <dbReference type="Google" id="ProtNLM"/>
    </source>
</evidence>
<dbReference type="Proteomes" id="UP000017170">
    <property type="component" value="Unassembled WGS sequence"/>
</dbReference>
<dbReference type="InterPro" id="IPR036866">
    <property type="entry name" value="RibonucZ/Hydroxyglut_hydro"/>
</dbReference>
<dbReference type="AlphaFoldDB" id="U6SS63"/>
<dbReference type="PANTHER" id="PTHR30619:SF1">
    <property type="entry name" value="RECOMBINATION PROTEIN 2"/>
    <property type="match status" value="1"/>
</dbReference>
<proteinExistence type="predicted"/>
<reference evidence="1 2" key="1">
    <citation type="journal article" date="2013" name="Genome Announc.">
        <title>Genome Sequence of the Extreme Obligate Alkaliphile Bacillus marmarensis Strain DSM 21297.</title>
        <authorList>
            <person name="Wernick D.G."/>
            <person name="Choi K.Y."/>
            <person name="Tat C.A."/>
            <person name="Lafontaine Rivera J.G."/>
            <person name="Liao J.C."/>
        </authorList>
    </citation>
    <scope>NUCLEOTIDE SEQUENCE [LARGE SCALE GENOMIC DNA]</scope>
    <source>
        <strain evidence="1 2">DSM 21297</strain>
    </source>
</reference>
<sequence>MHKWKVLIAAIILVVVFTSNPLFIRASSDIDIRTILKDEEDDVSILFFDLPEGESALIHTKDEFTVLIGTGSEASFDELSERLTRLGITVINQLILPKLEDTYMGGVSRLLDERKVEQIIVPDQGLKWFSESYQEYKIDIISWEEEGLYQPHPALQFSVMESTSSMMPALNLDVDIGCGHRLFLANEASLELEKEWMTKDLSTVNVLKVAEYGTEKGTGEDFLVSSDPEVAVIFNLHDHTVSASVRERLQETWIDTYETKQHGTILIKVNETDYELLTIRF</sequence>
<dbReference type="RefSeq" id="WP_022627188.1">
    <property type="nucleotide sequence ID" value="NZ_ATAE01000008.1"/>
</dbReference>
<keyword evidence="2" id="KW-1185">Reference proteome</keyword>
<dbReference type="InterPro" id="IPR052159">
    <property type="entry name" value="Competence_DNA_uptake"/>
</dbReference>
<evidence type="ECO:0000313" key="1">
    <source>
        <dbReference type="EMBL" id="ERN54217.1"/>
    </source>
</evidence>
<gene>
    <name evidence="1" type="ORF">A33I_07265</name>
</gene>
<accession>U6SS63</accession>
<dbReference type="EMBL" id="ATAE01000008">
    <property type="protein sequence ID" value="ERN54217.1"/>
    <property type="molecule type" value="Genomic_DNA"/>
</dbReference>
<evidence type="ECO:0000313" key="2">
    <source>
        <dbReference type="Proteomes" id="UP000017170"/>
    </source>
</evidence>
<protein>
    <recommendedName>
        <fullName evidence="3">Metal-dependent hydrolase, beta-lactamase superfamily II</fullName>
    </recommendedName>
</protein>